<gene>
    <name evidence="5" type="ORF">CBOVIS_LOCUS9901</name>
</gene>
<reference evidence="5 6" key="1">
    <citation type="submission" date="2020-04" db="EMBL/GenBank/DDBJ databases">
        <authorList>
            <person name="Laetsch R D."/>
            <person name="Stevens L."/>
            <person name="Kumar S."/>
            <person name="Blaxter L. M."/>
        </authorList>
    </citation>
    <scope>NUCLEOTIDE SEQUENCE [LARGE SCALE GENOMIC DNA]</scope>
</reference>
<comment type="similarity">
    <text evidence="1">Belongs to the FAM91 family.</text>
</comment>
<evidence type="ECO:0000256" key="2">
    <source>
        <dbReference type="SAM" id="MobiDB-lite"/>
    </source>
</evidence>
<comment type="caution">
    <text evidence="5">The sequence shown here is derived from an EMBL/GenBank/DDBJ whole genome shotgun (WGS) entry which is preliminary data.</text>
</comment>
<dbReference type="Pfam" id="PF14648">
    <property type="entry name" value="FAM91_C"/>
    <property type="match status" value="1"/>
</dbReference>
<evidence type="ECO:0000259" key="4">
    <source>
        <dbReference type="Pfam" id="PF14648"/>
    </source>
</evidence>
<evidence type="ECO:0000313" key="6">
    <source>
        <dbReference type="Proteomes" id="UP000494206"/>
    </source>
</evidence>
<dbReference type="InterPro" id="IPR028091">
    <property type="entry name" value="FAM91_N_dom"/>
</dbReference>
<sequence>MEIEACIRENIPWAKLSEDIRVMLGNSSKEYEKRVFDYSIRNQLRYKGNLVRHVKKSEELYYELLMRFSESHLMLFPYHLSDIVVSGLRISPFSYYINILSEMLNQEKSYDSLPNFTAADAMRLLGIGRNQYIELMNQTRSNRKFLRRNKTAKELLPQKPAKINIEPWWKACAGAVLESDIKILSEEEKEVIDMLLDSGPTESGTLPHTVVTTLFNRGLIYFDVPVYENDYVYVAPLDGFVMNRVLGDYFETLLYKIFVAIDDQTTVLEMSNVLHIDLQLVKNAISLFCRLGFARKRVTGAENLTIHTSWNSYSMISSPTSPTSPTSTQMTTSATEDINELTKTLLRMDEDDSEDVLSPVGDDHILRASSPNPSLNTSIDSAPSVPSSNPPTSDVGTVNRAAFIFDSTLTAFLMMGNLSASLKGHAVALFEVGKLADEQMRDFLEQLECVNQFAEGDAQRYSMHATALLDSLKSLRQDREADLVRGESLLTLDDKSRKRVLAKSYGILVAMAPLSLEACTIPVSSIPFIGPPNAETCSPWFRLAIYLTCKSGPYSAYFPHGTRLTTLPEKLLSSASSSEFGRFLVSSTKHEPHVIPVQNALFALNDLLTNGPVFVQAYPPESSEVQTVLVAFPFEKSELENPRSFCNHPAVQTLSENVGLQSMAGYVVLLKNRNVALKNDEKQYREISGRTRTDDAFLQNSGNATTSRLQSELSEGAQFEDYDLLDCVFGVPLFDSSLNKDICHRINAQGILDAKNRLNIQLSNKQIVTMVEELMRKANFGLITTSQLFVESEQRKVEVVPPVRAIFYDSVLKEIQFAPI</sequence>
<feature type="domain" description="FAM91 N-terminal" evidence="3">
    <location>
        <begin position="6"/>
        <end position="311"/>
    </location>
</feature>
<dbReference type="EMBL" id="CADEPM010000006">
    <property type="protein sequence ID" value="CAB3408071.1"/>
    <property type="molecule type" value="Genomic_DNA"/>
</dbReference>
<dbReference type="InterPro" id="IPR039199">
    <property type="entry name" value="FAM91"/>
</dbReference>
<feature type="region of interest" description="Disordered" evidence="2">
    <location>
        <begin position="352"/>
        <end position="393"/>
    </location>
</feature>
<accession>A0A8S1EWH0</accession>
<feature type="compositionally biased region" description="Polar residues" evidence="2">
    <location>
        <begin position="369"/>
        <end position="393"/>
    </location>
</feature>
<evidence type="ECO:0008006" key="7">
    <source>
        <dbReference type="Google" id="ProtNLM"/>
    </source>
</evidence>
<dbReference type="AlphaFoldDB" id="A0A8S1EWH0"/>
<dbReference type="PANTHER" id="PTHR28441">
    <property type="entry name" value="PROTEIN FAM91A1"/>
    <property type="match status" value="1"/>
</dbReference>
<keyword evidence="6" id="KW-1185">Reference proteome</keyword>
<dbReference type="Pfam" id="PF14647">
    <property type="entry name" value="FAM91_N"/>
    <property type="match status" value="1"/>
</dbReference>
<protein>
    <recommendedName>
        <fullName evidence="7">Protein FAM91A1</fullName>
    </recommendedName>
</protein>
<name>A0A8S1EWH0_9PELO</name>
<dbReference type="Proteomes" id="UP000494206">
    <property type="component" value="Unassembled WGS sequence"/>
</dbReference>
<evidence type="ECO:0000313" key="5">
    <source>
        <dbReference type="EMBL" id="CAB3408071.1"/>
    </source>
</evidence>
<dbReference type="PANTHER" id="PTHR28441:SF2">
    <property type="entry name" value="PROTEIN FAM91A1"/>
    <property type="match status" value="1"/>
</dbReference>
<evidence type="ECO:0000259" key="3">
    <source>
        <dbReference type="Pfam" id="PF14647"/>
    </source>
</evidence>
<feature type="domain" description="FAM91 C-terminal" evidence="4">
    <location>
        <begin position="398"/>
        <end position="808"/>
    </location>
</feature>
<evidence type="ECO:0000256" key="1">
    <source>
        <dbReference type="ARBA" id="ARBA00010319"/>
    </source>
</evidence>
<dbReference type="OrthoDB" id="275996at2759"/>
<dbReference type="InterPro" id="IPR028097">
    <property type="entry name" value="FAM91_C_dom"/>
</dbReference>
<organism evidence="5 6">
    <name type="scientific">Caenorhabditis bovis</name>
    <dbReference type="NCBI Taxonomy" id="2654633"/>
    <lineage>
        <taxon>Eukaryota</taxon>
        <taxon>Metazoa</taxon>
        <taxon>Ecdysozoa</taxon>
        <taxon>Nematoda</taxon>
        <taxon>Chromadorea</taxon>
        <taxon>Rhabditida</taxon>
        <taxon>Rhabditina</taxon>
        <taxon>Rhabditomorpha</taxon>
        <taxon>Rhabditoidea</taxon>
        <taxon>Rhabditidae</taxon>
        <taxon>Peloderinae</taxon>
        <taxon>Caenorhabditis</taxon>
    </lineage>
</organism>
<proteinExistence type="inferred from homology"/>